<evidence type="ECO:0008006" key="3">
    <source>
        <dbReference type="Google" id="ProtNLM"/>
    </source>
</evidence>
<name>V9VZT7_9RHOB</name>
<dbReference type="AlphaFoldDB" id="V9VZT7"/>
<dbReference type="EMBL" id="CP006773">
    <property type="protein sequence ID" value="AHD03279.1"/>
    <property type="molecule type" value="Genomic_DNA"/>
</dbReference>
<protein>
    <recommendedName>
        <fullName evidence="3">RiboL-PSP-HEPN domain-containing protein</fullName>
    </recommendedName>
</protein>
<dbReference type="KEGG" id="lmd:METH_18225"/>
<keyword evidence="2" id="KW-1185">Reference proteome</keyword>
<evidence type="ECO:0000313" key="1">
    <source>
        <dbReference type="EMBL" id="AHD03279.1"/>
    </source>
</evidence>
<proteinExistence type="predicted"/>
<dbReference type="Proteomes" id="UP000018780">
    <property type="component" value="Chromosome"/>
</dbReference>
<evidence type="ECO:0000313" key="2">
    <source>
        <dbReference type="Proteomes" id="UP000018780"/>
    </source>
</evidence>
<organism evidence="1 2">
    <name type="scientific">Leisingera methylohalidivorans DSM 14336</name>
    <dbReference type="NCBI Taxonomy" id="999552"/>
    <lineage>
        <taxon>Bacteria</taxon>
        <taxon>Pseudomonadati</taxon>
        <taxon>Pseudomonadota</taxon>
        <taxon>Alphaproteobacteria</taxon>
        <taxon>Rhodobacterales</taxon>
        <taxon>Roseobacteraceae</taxon>
        <taxon>Leisingera</taxon>
    </lineage>
</organism>
<gene>
    <name evidence="1" type="ORF">METH_18225</name>
</gene>
<reference evidence="1 2" key="1">
    <citation type="submission" date="2013-09" db="EMBL/GenBank/DDBJ databases">
        <authorList>
            <consortium name="DOE Joint Genome Institute"/>
            <person name="Klenk H.-P."/>
            <person name="Huntemann M."/>
            <person name="Han J."/>
            <person name="Chen A."/>
            <person name="Kyrpides N."/>
            <person name="Mavromatis K."/>
            <person name="Markowitz V."/>
            <person name="Palaniappan K."/>
            <person name="Ivanova N."/>
            <person name="Schaumberg A."/>
            <person name="Pati A."/>
            <person name="Liolios K."/>
            <person name="Nordberg H.P."/>
            <person name="Cantor M.N."/>
            <person name="Hua S.X."/>
            <person name="Woyke T."/>
        </authorList>
    </citation>
    <scope>NUCLEOTIDE SEQUENCE [LARGE SCALE GENOMIC DNA]</scope>
    <source>
        <strain evidence="1 2">DSM 14336</strain>
    </source>
</reference>
<dbReference type="HOGENOM" id="CLU_1413618_0_0_5"/>
<accession>V9VZT7</accession>
<sequence length="192" mass="21588">MVGVIDLAIRSAPASLFGTKHALDGSVLLKYGAPTFDTKDYIISCTKGDWSKRLEALEKIFGPLPLELRHQHASLERLRKLRNNVGHAFGRNIENAQYHGLRELQPMERLSQKSLYSTMRACRKFAKVLDDFLLNEYVGDFEVIRFLSAHHNDVTGGTLGERVMALKKAIGATGQPRGKVYLKGLLTYWDSL</sequence>